<proteinExistence type="predicted"/>
<accession>A0A382SAT6</accession>
<dbReference type="EMBL" id="UINC01127510">
    <property type="protein sequence ID" value="SVD06672.1"/>
    <property type="molecule type" value="Genomic_DNA"/>
</dbReference>
<dbReference type="AlphaFoldDB" id="A0A382SAT6"/>
<organism evidence="1">
    <name type="scientific">marine metagenome</name>
    <dbReference type="NCBI Taxonomy" id="408172"/>
    <lineage>
        <taxon>unclassified sequences</taxon>
        <taxon>metagenomes</taxon>
        <taxon>ecological metagenomes</taxon>
    </lineage>
</organism>
<sequence>MNKFALVLLSFLLISPCARAEDRSAMLEDTRLITAAVAIQLSEGQQAAFQTLLAEYLEKLGSATRKLIRRNNETDVAKKIIRKRKQLTRTFDKKMAAILTEEQYPRYEQYRTLLLAKLSGALNTQGKEGTTSFSTMMGSSNSGT</sequence>
<protein>
    <submittedName>
        <fullName evidence="1">Uncharacterized protein</fullName>
    </submittedName>
</protein>
<reference evidence="1" key="1">
    <citation type="submission" date="2018-05" db="EMBL/GenBank/DDBJ databases">
        <authorList>
            <person name="Lanie J.A."/>
            <person name="Ng W.-L."/>
            <person name="Kazmierczak K.M."/>
            <person name="Andrzejewski T.M."/>
            <person name="Davidsen T.M."/>
            <person name="Wayne K.J."/>
            <person name="Tettelin H."/>
            <person name="Glass J.I."/>
            <person name="Rusch D."/>
            <person name="Podicherti R."/>
            <person name="Tsui H.-C.T."/>
            <person name="Winkler M.E."/>
        </authorList>
    </citation>
    <scope>NUCLEOTIDE SEQUENCE</scope>
</reference>
<gene>
    <name evidence="1" type="ORF">METZ01_LOCUS359526</name>
</gene>
<evidence type="ECO:0000313" key="1">
    <source>
        <dbReference type="EMBL" id="SVD06672.1"/>
    </source>
</evidence>
<name>A0A382SAT6_9ZZZZ</name>